<keyword evidence="2" id="KW-1064">Adaptive immunity</keyword>
<evidence type="ECO:0000313" key="7">
    <source>
        <dbReference type="Ensembl" id="ENSPMRP00000021646.1"/>
    </source>
</evidence>
<dbReference type="Pfam" id="PF07686">
    <property type="entry name" value="V-set"/>
    <property type="match status" value="1"/>
</dbReference>
<reference evidence="7" key="3">
    <citation type="submission" date="2025-09" db="UniProtKB">
        <authorList>
            <consortium name="Ensembl"/>
        </authorList>
    </citation>
    <scope>IDENTIFICATION</scope>
</reference>
<dbReference type="InterPro" id="IPR007110">
    <property type="entry name" value="Ig-like_dom"/>
</dbReference>
<dbReference type="Ensembl" id="ENSPMRT00000022969.1">
    <property type="protein sequence ID" value="ENSPMRP00000021646.1"/>
    <property type="gene ID" value="ENSPMRG00000014049.1"/>
</dbReference>
<keyword evidence="5" id="KW-1279">T cell receptor</keyword>
<name>A0A670JBI9_PODMU</name>
<dbReference type="PROSITE" id="PS50835">
    <property type="entry name" value="IG_LIKE"/>
    <property type="match status" value="1"/>
</dbReference>
<dbReference type="PANTHER" id="PTHR19367:SF18">
    <property type="entry name" value="T CELL RECEPTOR ALPHA VARIABLE 16"/>
    <property type="match status" value="1"/>
</dbReference>
<evidence type="ECO:0000256" key="5">
    <source>
        <dbReference type="ARBA" id="ARBA00043266"/>
    </source>
</evidence>
<keyword evidence="8" id="KW-1185">Reference proteome</keyword>
<evidence type="ECO:0000256" key="1">
    <source>
        <dbReference type="ARBA" id="ARBA00022729"/>
    </source>
</evidence>
<dbReference type="PANTHER" id="PTHR19367">
    <property type="entry name" value="T-CELL RECEPTOR ALPHA CHAIN V REGION"/>
    <property type="match status" value="1"/>
</dbReference>
<protein>
    <recommendedName>
        <fullName evidence="6">Ig-like domain-containing protein</fullName>
    </recommendedName>
</protein>
<evidence type="ECO:0000259" key="6">
    <source>
        <dbReference type="PROSITE" id="PS50835"/>
    </source>
</evidence>
<proteinExistence type="predicted"/>
<keyword evidence="1" id="KW-0732">Signal</keyword>
<evidence type="ECO:0000256" key="3">
    <source>
        <dbReference type="ARBA" id="ARBA00023170"/>
    </source>
</evidence>
<dbReference type="GO" id="GO:0042101">
    <property type="term" value="C:T cell receptor complex"/>
    <property type="evidence" value="ECO:0007669"/>
    <property type="project" value="UniProtKB-KW"/>
</dbReference>
<dbReference type="OMA" id="YQATYSN"/>
<dbReference type="InterPro" id="IPR013106">
    <property type="entry name" value="Ig_V-set"/>
</dbReference>
<dbReference type="Proteomes" id="UP000472272">
    <property type="component" value="Chromosome 13"/>
</dbReference>
<dbReference type="AlphaFoldDB" id="A0A670JBI9"/>
<dbReference type="InterPro" id="IPR036179">
    <property type="entry name" value="Ig-like_dom_sf"/>
</dbReference>
<keyword evidence="5" id="KW-0391">Immunity</keyword>
<organism evidence="7 8">
    <name type="scientific">Podarcis muralis</name>
    <name type="common">Wall lizard</name>
    <name type="synonym">Lacerta muralis</name>
    <dbReference type="NCBI Taxonomy" id="64176"/>
    <lineage>
        <taxon>Eukaryota</taxon>
        <taxon>Metazoa</taxon>
        <taxon>Chordata</taxon>
        <taxon>Craniata</taxon>
        <taxon>Vertebrata</taxon>
        <taxon>Euteleostomi</taxon>
        <taxon>Lepidosauria</taxon>
        <taxon>Squamata</taxon>
        <taxon>Bifurcata</taxon>
        <taxon>Unidentata</taxon>
        <taxon>Episquamata</taxon>
        <taxon>Laterata</taxon>
        <taxon>Lacertibaenia</taxon>
        <taxon>Lacertidae</taxon>
        <taxon>Podarcis</taxon>
    </lineage>
</organism>
<dbReference type="InterPro" id="IPR013783">
    <property type="entry name" value="Ig-like_fold"/>
</dbReference>
<reference evidence="7 8" key="1">
    <citation type="journal article" date="2019" name="Proc. Natl. Acad. Sci. U.S.A.">
        <title>Regulatory changes in pterin and carotenoid genes underlie balanced color polymorphisms in the wall lizard.</title>
        <authorList>
            <person name="Andrade P."/>
            <person name="Pinho C."/>
            <person name="Perez I de Lanuza G."/>
            <person name="Afonso S."/>
            <person name="Brejcha J."/>
            <person name="Rubin C.J."/>
            <person name="Wallerman O."/>
            <person name="Pereira P."/>
            <person name="Sabatino S.J."/>
            <person name="Bellati A."/>
            <person name="Pellitteri-Rosa D."/>
            <person name="Bosakova Z."/>
            <person name="Bunikis I."/>
            <person name="Carretero M.A."/>
            <person name="Feiner N."/>
            <person name="Marsik P."/>
            <person name="Pauperio F."/>
            <person name="Salvi D."/>
            <person name="Soler L."/>
            <person name="While G.M."/>
            <person name="Uller T."/>
            <person name="Font E."/>
            <person name="Andersson L."/>
            <person name="Carneiro M."/>
        </authorList>
    </citation>
    <scope>NUCLEOTIDE SEQUENCE</scope>
</reference>
<dbReference type="Gene3D" id="2.60.40.10">
    <property type="entry name" value="Immunoglobulins"/>
    <property type="match status" value="1"/>
</dbReference>
<dbReference type="GeneTree" id="ENSGT00940000153073"/>
<accession>A0A670JBI9</accession>
<keyword evidence="3" id="KW-0675">Receptor</keyword>
<dbReference type="InterPro" id="IPR051287">
    <property type="entry name" value="TCR_variable_region"/>
</dbReference>
<keyword evidence="4" id="KW-0393">Immunoglobulin domain</keyword>
<feature type="domain" description="Ig-like" evidence="6">
    <location>
        <begin position="4"/>
        <end position="112"/>
    </location>
</feature>
<reference evidence="7" key="2">
    <citation type="submission" date="2025-08" db="UniProtKB">
        <authorList>
            <consortium name="Ensembl"/>
        </authorList>
    </citation>
    <scope>IDENTIFICATION</scope>
</reference>
<evidence type="ECO:0000313" key="8">
    <source>
        <dbReference type="Proteomes" id="UP000472272"/>
    </source>
</evidence>
<sequence length="162" mass="18776">SWWPSLTLGDSVSQTEGHLEFHEGWHVELSCLFETSYSAPTLFWYEQHPQESPQLLVSNYGAQDERASKGWKWTLSTDPKKKFFNLTKKSVELRDSAVYFCAMSDTVKRMLKRAGQKPAWWQVAELLMHGNRTYRRCSSMTFPQYGMGCFKMVVKYCKGGPI</sequence>
<dbReference type="GO" id="GO:0002250">
    <property type="term" value="P:adaptive immune response"/>
    <property type="evidence" value="ECO:0007669"/>
    <property type="project" value="UniProtKB-KW"/>
</dbReference>
<evidence type="ECO:0000256" key="4">
    <source>
        <dbReference type="ARBA" id="ARBA00023319"/>
    </source>
</evidence>
<evidence type="ECO:0000256" key="2">
    <source>
        <dbReference type="ARBA" id="ARBA00023130"/>
    </source>
</evidence>
<dbReference type="SUPFAM" id="SSF48726">
    <property type="entry name" value="Immunoglobulin"/>
    <property type="match status" value="1"/>
</dbReference>
<dbReference type="SMART" id="SM00406">
    <property type="entry name" value="IGv"/>
    <property type="match status" value="1"/>
</dbReference>